<organism evidence="1">
    <name type="scientific">Anguilla anguilla</name>
    <name type="common">European freshwater eel</name>
    <name type="synonym">Muraena anguilla</name>
    <dbReference type="NCBI Taxonomy" id="7936"/>
    <lineage>
        <taxon>Eukaryota</taxon>
        <taxon>Metazoa</taxon>
        <taxon>Chordata</taxon>
        <taxon>Craniata</taxon>
        <taxon>Vertebrata</taxon>
        <taxon>Euteleostomi</taxon>
        <taxon>Actinopterygii</taxon>
        <taxon>Neopterygii</taxon>
        <taxon>Teleostei</taxon>
        <taxon>Anguilliformes</taxon>
        <taxon>Anguillidae</taxon>
        <taxon>Anguilla</taxon>
    </lineage>
</organism>
<reference evidence="1" key="2">
    <citation type="journal article" date="2015" name="Fish Shellfish Immunol.">
        <title>Early steps in the European eel (Anguilla anguilla)-Vibrio vulnificus interaction in the gills: Role of the RtxA13 toxin.</title>
        <authorList>
            <person name="Callol A."/>
            <person name="Pajuelo D."/>
            <person name="Ebbesson L."/>
            <person name="Teles M."/>
            <person name="MacKenzie S."/>
            <person name="Amaro C."/>
        </authorList>
    </citation>
    <scope>NUCLEOTIDE SEQUENCE</scope>
</reference>
<dbReference type="EMBL" id="GBXM01065438">
    <property type="protein sequence ID" value="JAH43139.1"/>
    <property type="molecule type" value="Transcribed_RNA"/>
</dbReference>
<evidence type="ECO:0000313" key="1">
    <source>
        <dbReference type="EMBL" id="JAH43139.1"/>
    </source>
</evidence>
<proteinExistence type="predicted"/>
<reference evidence="1" key="1">
    <citation type="submission" date="2014-11" db="EMBL/GenBank/DDBJ databases">
        <authorList>
            <person name="Amaro Gonzalez C."/>
        </authorList>
    </citation>
    <scope>NUCLEOTIDE SEQUENCE</scope>
</reference>
<protein>
    <submittedName>
        <fullName evidence="1">Uncharacterized protein</fullName>
    </submittedName>
</protein>
<sequence length="54" mass="6292">MFEDNAISRDKRNNIAKATSESLLGCIHRVLFREIAHTLIFFNQMRRICSHSTV</sequence>
<dbReference type="AlphaFoldDB" id="A0A0E9SP36"/>
<accession>A0A0E9SP36</accession>
<name>A0A0E9SP36_ANGAN</name>